<dbReference type="EMBL" id="FMZZ01000002">
    <property type="protein sequence ID" value="SDC51821.1"/>
    <property type="molecule type" value="Genomic_DNA"/>
</dbReference>
<sequence length="155" mass="16607">MTADGELDDLDWEILREIRGLCEALDPVPDDLVERVRFAIDLADIDTEIEVLRATEMPMAAGARGEHSRVITFDSPTLTIMVKIESNADGSLRVDGWLSPVGGHAVEARTASGPITTSSSADGRFSLARVPAGMVQFVVRPSGQTGIVSTPTMKL</sequence>
<accession>A0A1G6M8R8</accession>
<proteinExistence type="predicted"/>
<gene>
    <name evidence="1" type="ORF">SAMN05216174_102425</name>
</gene>
<evidence type="ECO:0008006" key="3">
    <source>
        <dbReference type="Google" id="ProtNLM"/>
    </source>
</evidence>
<dbReference type="Proteomes" id="UP000199501">
    <property type="component" value="Unassembled WGS sequence"/>
</dbReference>
<evidence type="ECO:0000313" key="1">
    <source>
        <dbReference type="EMBL" id="SDC51821.1"/>
    </source>
</evidence>
<dbReference type="RefSeq" id="WP_228771441.1">
    <property type="nucleotide sequence ID" value="NZ_FMZZ01000002.1"/>
</dbReference>
<protein>
    <recommendedName>
        <fullName evidence="3">Carboxypeptidase regulatory-like domain-containing protein</fullName>
    </recommendedName>
</protein>
<dbReference type="STRING" id="1271860.SAMN05216174_102425"/>
<reference evidence="2" key="1">
    <citation type="submission" date="2016-10" db="EMBL/GenBank/DDBJ databases">
        <authorList>
            <person name="Varghese N."/>
            <person name="Submissions S."/>
        </authorList>
    </citation>
    <scope>NUCLEOTIDE SEQUENCE [LARGE SCALE GENOMIC DNA]</scope>
    <source>
        <strain evidence="2">IBRC-M 10403</strain>
    </source>
</reference>
<keyword evidence="2" id="KW-1185">Reference proteome</keyword>
<dbReference type="AlphaFoldDB" id="A0A1G6M8R8"/>
<evidence type="ECO:0000313" key="2">
    <source>
        <dbReference type="Proteomes" id="UP000199501"/>
    </source>
</evidence>
<organism evidence="1 2">
    <name type="scientific">Actinokineospora iranica</name>
    <dbReference type="NCBI Taxonomy" id="1271860"/>
    <lineage>
        <taxon>Bacteria</taxon>
        <taxon>Bacillati</taxon>
        <taxon>Actinomycetota</taxon>
        <taxon>Actinomycetes</taxon>
        <taxon>Pseudonocardiales</taxon>
        <taxon>Pseudonocardiaceae</taxon>
        <taxon>Actinokineospora</taxon>
    </lineage>
</organism>
<name>A0A1G6M8R8_9PSEU</name>